<keyword evidence="10" id="KW-1185">Reference proteome</keyword>
<dbReference type="InterPro" id="IPR000515">
    <property type="entry name" value="MetI-like"/>
</dbReference>
<evidence type="ECO:0000256" key="1">
    <source>
        <dbReference type="ARBA" id="ARBA00004651"/>
    </source>
</evidence>
<protein>
    <submittedName>
        <fullName evidence="9">Carbohydrate ABC transporter membrane protein 1 (CUT1 family)</fullName>
    </submittedName>
</protein>
<evidence type="ECO:0000256" key="5">
    <source>
        <dbReference type="ARBA" id="ARBA00022989"/>
    </source>
</evidence>
<evidence type="ECO:0000256" key="4">
    <source>
        <dbReference type="ARBA" id="ARBA00022692"/>
    </source>
</evidence>
<keyword evidence="2 7" id="KW-0813">Transport</keyword>
<dbReference type="EMBL" id="QRDZ01000017">
    <property type="protein sequence ID" value="RED75139.1"/>
    <property type="molecule type" value="Genomic_DNA"/>
</dbReference>
<gene>
    <name evidence="9" type="ORF">DFP98_117111</name>
</gene>
<dbReference type="OrthoDB" id="5174895at2"/>
<comment type="caution">
    <text evidence="9">The sequence shown here is derived from an EMBL/GenBank/DDBJ whole genome shotgun (WGS) entry which is preliminary data.</text>
</comment>
<feature type="transmembrane region" description="Helical" evidence="7">
    <location>
        <begin position="200"/>
        <end position="225"/>
    </location>
</feature>
<dbReference type="GO" id="GO:0055085">
    <property type="term" value="P:transmembrane transport"/>
    <property type="evidence" value="ECO:0007669"/>
    <property type="project" value="InterPro"/>
</dbReference>
<dbReference type="Gene3D" id="1.10.3720.10">
    <property type="entry name" value="MetI-like"/>
    <property type="match status" value="1"/>
</dbReference>
<keyword evidence="4 7" id="KW-0812">Transmembrane</keyword>
<accession>A0A3D9JMX8</accession>
<feature type="domain" description="ABC transmembrane type-1" evidence="8">
    <location>
        <begin position="68"/>
        <end position="281"/>
    </location>
</feature>
<dbReference type="SUPFAM" id="SSF161098">
    <property type="entry name" value="MetI-like"/>
    <property type="match status" value="1"/>
</dbReference>
<evidence type="ECO:0000313" key="10">
    <source>
        <dbReference type="Proteomes" id="UP000256977"/>
    </source>
</evidence>
<proteinExistence type="inferred from homology"/>
<feature type="transmembrane region" description="Helical" evidence="7">
    <location>
        <begin position="105"/>
        <end position="125"/>
    </location>
</feature>
<name>A0A3D9JMX8_9BACL</name>
<feature type="transmembrane region" description="Helical" evidence="7">
    <location>
        <begin position="74"/>
        <end position="93"/>
    </location>
</feature>
<dbReference type="InterPro" id="IPR035906">
    <property type="entry name" value="MetI-like_sf"/>
</dbReference>
<evidence type="ECO:0000259" key="8">
    <source>
        <dbReference type="PROSITE" id="PS50928"/>
    </source>
</evidence>
<keyword evidence="3" id="KW-1003">Cell membrane</keyword>
<evidence type="ECO:0000256" key="3">
    <source>
        <dbReference type="ARBA" id="ARBA00022475"/>
    </source>
</evidence>
<dbReference type="PROSITE" id="PS50928">
    <property type="entry name" value="ABC_TM1"/>
    <property type="match status" value="1"/>
</dbReference>
<evidence type="ECO:0000313" key="9">
    <source>
        <dbReference type="EMBL" id="RED75139.1"/>
    </source>
</evidence>
<dbReference type="InterPro" id="IPR051393">
    <property type="entry name" value="ABC_transporter_permease"/>
</dbReference>
<dbReference type="Proteomes" id="UP000256977">
    <property type="component" value="Unassembled WGS sequence"/>
</dbReference>
<dbReference type="Pfam" id="PF00528">
    <property type="entry name" value="BPD_transp_1"/>
    <property type="match status" value="1"/>
</dbReference>
<dbReference type="GO" id="GO:0005886">
    <property type="term" value="C:plasma membrane"/>
    <property type="evidence" value="ECO:0007669"/>
    <property type="project" value="UniProtKB-SubCell"/>
</dbReference>
<evidence type="ECO:0000256" key="7">
    <source>
        <dbReference type="RuleBase" id="RU363032"/>
    </source>
</evidence>
<evidence type="ECO:0000256" key="6">
    <source>
        <dbReference type="ARBA" id="ARBA00023136"/>
    </source>
</evidence>
<sequence length="292" mass="32917">MNLKRRHYWTGVLFLLPALIVFLLFFFYPFLQSIYFSFTRWSGSGKPVFIGFENYTNLFSDPHMTDGLKNSLKMAVFGIVVQNPLALLVAILINRQFRTKAFIRTAIYFPVIISLVVASVVWGQLLQYDGFFNEILNRLGFESWTEDWLGTLKTSFPTIILLTQWQAIGYCAIIYLAGLKSIPEDICEAAELEGAKGFTLFRNITLPMLMPAFTIVLFLTVVGALKLFDLPYILTNGGPGTSSYTLFLAVYNAAFKENNYGYATAGGILLAIFIIVVAIIQLSVTRKREVEL</sequence>
<feature type="transmembrane region" description="Helical" evidence="7">
    <location>
        <begin position="260"/>
        <end position="284"/>
    </location>
</feature>
<dbReference type="PANTHER" id="PTHR30193:SF37">
    <property type="entry name" value="INNER MEMBRANE ABC TRANSPORTER PERMEASE PROTEIN YCJO"/>
    <property type="match status" value="1"/>
</dbReference>
<comment type="subcellular location">
    <subcellularLocation>
        <location evidence="1 7">Cell membrane</location>
        <topology evidence="1 7">Multi-pass membrane protein</topology>
    </subcellularLocation>
</comment>
<reference evidence="9 10" key="1">
    <citation type="submission" date="2018-07" db="EMBL/GenBank/DDBJ databases">
        <title>Genomic Encyclopedia of Type Strains, Phase III (KMG-III): the genomes of soil and plant-associated and newly described type strains.</title>
        <authorList>
            <person name="Whitman W."/>
        </authorList>
    </citation>
    <scope>NUCLEOTIDE SEQUENCE [LARGE SCALE GENOMIC DNA]</scope>
    <source>
        <strain evidence="9 10">CECT 7287</strain>
    </source>
</reference>
<feature type="transmembrane region" description="Helical" evidence="7">
    <location>
        <begin position="12"/>
        <end position="31"/>
    </location>
</feature>
<evidence type="ECO:0000256" key="2">
    <source>
        <dbReference type="ARBA" id="ARBA00022448"/>
    </source>
</evidence>
<dbReference type="PANTHER" id="PTHR30193">
    <property type="entry name" value="ABC TRANSPORTER PERMEASE PROTEIN"/>
    <property type="match status" value="1"/>
</dbReference>
<keyword evidence="5 7" id="KW-1133">Transmembrane helix</keyword>
<organism evidence="9 10">
    <name type="scientific">Cohnella phaseoli</name>
    <dbReference type="NCBI Taxonomy" id="456490"/>
    <lineage>
        <taxon>Bacteria</taxon>
        <taxon>Bacillati</taxon>
        <taxon>Bacillota</taxon>
        <taxon>Bacilli</taxon>
        <taxon>Bacillales</taxon>
        <taxon>Paenibacillaceae</taxon>
        <taxon>Cohnella</taxon>
    </lineage>
</organism>
<keyword evidence="6 7" id="KW-0472">Membrane</keyword>
<feature type="transmembrane region" description="Helical" evidence="7">
    <location>
        <begin position="156"/>
        <end position="179"/>
    </location>
</feature>
<dbReference type="AlphaFoldDB" id="A0A3D9JMX8"/>
<comment type="similarity">
    <text evidence="7">Belongs to the binding-protein-dependent transport system permease family.</text>
</comment>
<dbReference type="CDD" id="cd06261">
    <property type="entry name" value="TM_PBP2"/>
    <property type="match status" value="1"/>
</dbReference>
<dbReference type="RefSeq" id="WP_116062561.1">
    <property type="nucleotide sequence ID" value="NZ_QRDZ01000017.1"/>
</dbReference>